<keyword evidence="5 7" id="KW-0472">Membrane</keyword>
<keyword evidence="11" id="KW-0675">Receptor</keyword>
<comment type="similarity">
    <text evidence="7">Belongs to the TonB-dependent receptor family.</text>
</comment>
<comment type="subcellular location">
    <subcellularLocation>
        <location evidence="1 7">Cell outer membrane</location>
        <topology evidence="1 7">Multi-pass membrane protein</topology>
    </subcellularLocation>
</comment>
<name>A0A1H3KQK5_9BACT</name>
<keyword evidence="6 7" id="KW-0998">Cell outer membrane</keyword>
<evidence type="ECO:0000313" key="11">
    <source>
        <dbReference type="EMBL" id="SDY54462.1"/>
    </source>
</evidence>
<feature type="domain" description="Outer membrane protein beta-barrel" evidence="10">
    <location>
        <begin position="379"/>
        <end position="787"/>
    </location>
</feature>
<evidence type="ECO:0000256" key="5">
    <source>
        <dbReference type="ARBA" id="ARBA00023136"/>
    </source>
</evidence>
<keyword evidence="8" id="KW-0732">Signal</keyword>
<dbReference type="Pfam" id="PF13715">
    <property type="entry name" value="CarbopepD_reg_2"/>
    <property type="match status" value="1"/>
</dbReference>
<dbReference type="InterPro" id="IPR012910">
    <property type="entry name" value="Plug_dom"/>
</dbReference>
<evidence type="ECO:0000256" key="1">
    <source>
        <dbReference type="ARBA" id="ARBA00004571"/>
    </source>
</evidence>
<dbReference type="InterPro" id="IPR008969">
    <property type="entry name" value="CarboxyPept-like_regulatory"/>
</dbReference>
<evidence type="ECO:0000256" key="2">
    <source>
        <dbReference type="ARBA" id="ARBA00022448"/>
    </source>
</evidence>
<dbReference type="Gene3D" id="2.40.170.20">
    <property type="entry name" value="TonB-dependent receptor, beta-barrel domain"/>
    <property type="match status" value="1"/>
</dbReference>
<evidence type="ECO:0000259" key="9">
    <source>
        <dbReference type="Pfam" id="PF07715"/>
    </source>
</evidence>
<evidence type="ECO:0000256" key="6">
    <source>
        <dbReference type="ARBA" id="ARBA00023237"/>
    </source>
</evidence>
<dbReference type="PANTHER" id="PTHR40980:SF4">
    <property type="entry name" value="TONB-DEPENDENT RECEPTOR-LIKE BETA-BARREL DOMAIN-CONTAINING PROTEIN"/>
    <property type="match status" value="1"/>
</dbReference>
<protein>
    <submittedName>
        <fullName evidence="11">Outer membrane receptor proteins, mostly Fe transport</fullName>
    </submittedName>
</protein>
<evidence type="ECO:0000313" key="12">
    <source>
        <dbReference type="Proteomes" id="UP000199663"/>
    </source>
</evidence>
<proteinExistence type="inferred from homology"/>
<gene>
    <name evidence="11" type="ORF">SAMN05444412_101484</name>
</gene>
<evidence type="ECO:0000256" key="3">
    <source>
        <dbReference type="ARBA" id="ARBA00022452"/>
    </source>
</evidence>
<evidence type="ECO:0000259" key="10">
    <source>
        <dbReference type="Pfam" id="PF14905"/>
    </source>
</evidence>
<dbReference type="SUPFAM" id="SSF49464">
    <property type="entry name" value="Carboxypeptidase regulatory domain-like"/>
    <property type="match status" value="1"/>
</dbReference>
<feature type="chain" id="PRO_5046258731" evidence="8">
    <location>
        <begin position="21"/>
        <end position="811"/>
    </location>
</feature>
<dbReference type="InterPro" id="IPR041700">
    <property type="entry name" value="OMP_b-brl_3"/>
</dbReference>
<dbReference type="PROSITE" id="PS52016">
    <property type="entry name" value="TONB_DEPENDENT_REC_3"/>
    <property type="match status" value="1"/>
</dbReference>
<dbReference type="PANTHER" id="PTHR40980">
    <property type="entry name" value="PLUG DOMAIN-CONTAINING PROTEIN"/>
    <property type="match status" value="1"/>
</dbReference>
<organism evidence="11 12">
    <name type="scientific">Rhodonellum ikkaensis</name>
    <dbReference type="NCBI Taxonomy" id="336829"/>
    <lineage>
        <taxon>Bacteria</taxon>
        <taxon>Pseudomonadati</taxon>
        <taxon>Bacteroidota</taxon>
        <taxon>Cytophagia</taxon>
        <taxon>Cytophagales</taxon>
        <taxon>Cytophagaceae</taxon>
        <taxon>Rhodonellum</taxon>
    </lineage>
</organism>
<evidence type="ECO:0000256" key="8">
    <source>
        <dbReference type="SAM" id="SignalP"/>
    </source>
</evidence>
<sequence>MKIVLSCLFFVFLYSATSEGYSQTITLKGKVVDAENSQVMEFANIALLVPGDSSLVTGAMSDLDGTFSFSTEPGEYLLRVGFIGYESSFKIISLAGDKELVNLGNIRLRTDATNLQEVVVEGVSSIFESDVDKRIYNVENSIVAEGATAAELLGTLPSIQIDEQGGISMRGSGEVMIYINGRPSNLSSSESENILSQFPANSIKSVELITNPSSRYDAAGVGGIINIILKKNQNLGFNGQVNASVGTRDKYQAGLNLNYATEKVNYYASYNFQDRRRFRLGESLRENFVPGFSRFLEQEDDELERRKTSLIRGGLDYNINDNLVFGFYAQANLNQETENESTNQRNFNVRNQIDSLFVRDRSERSNSNNFESGVNLTWNLDSLGQRLYTSFSYAYDQRDQIQNTSQSFFNSENEFVPANGLTQMEESPRESTFSLFQLDYEKPLGENSKIEAGLKGTFGSWDRSQVFAQGDQNTNFSPTPIDSLNDTYSFHEDVYASYFIFRSKINKFGYQAGLRAEYTETLGELASSGEKIVNNYFNIFPSVYTTYNLGQEEEISLNYSRRISRPGIWSLSPIYNLRDQLNFSIGNPYLQPEYTDSYEMGYMKGWSKYLLNATVYHRYSTNVQTRITTLLDNNITVQSRENANVRKSTGLELVNQIGVTDWFDIALTGNFFYSEIFGDNLGEGFNNSNFSWTVNLLTSMAIPNLFSVQLQGNYRGPIVLPQGEIEPLWGLNIGLRKDVMAKRGTISLNVSDIFNTQVFKIKTQDARFISDRAFDRETRIGTIAFTYRFGGFRDKSKKEGDRDGMGEDMDF</sequence>
<dbReference type="Pfam" id="PF07715">
    <property type="entry name" value="Plug"/>
    <property type="match status" value="1"/>
</dbReference>
<comment type="caution">
    <text evidence="11">The sequence shown here is derived from an EMBL/GenBank/DDBJ whole genome shotgun (WGS) entry which is preliminary data.</text>
</comment>
<dbReference type="RefSeq" id="WP_019596311.1">
    <property type="nucleotide sequence ID" value="NZ_FNQC01000001.1"/>
</dbReference>
<dbReference type="Gene3D" id="2.60.40.1120">
    <property type="entry name" value="Carboxypeptidase-like, regulatory domain"/>
    <property type="match status" value="1"/>
</dbReference>
<keyword evidence="4 7" id="KW-0812">Transmembrane</keyword>
<keyword evidence="3 7" id="KW-1134">Transmembrane beta strand</keyword>
<reference evidence="11 12" key="1">
    <citation type="submission" date="2016-10" db="EMBL/GenBank/DDBJ databases">
        <authorList>
            <person name="Varghese N."/>
            <person name="Submissions S."/>
        </authorList>
    </citation>
    <scope>NUCLEOTIDE SEQUENCE [LARGE SCALE GENOMIC DNA]</scope>
    <source>
        <strain evidence="11 12">DSM 17997</strain>
    </source>
</reference>
<evidence type="ECO:0000256" key="7">
    <source>
        <dbReference type="PROSITE-ProRule" id="PRU01360"/>
    </source>
</evidence>
<accession>A0A1H3KQK5</accession>
<dbReference type="Proteomes" id="UP000199663">
    <property type="component" value="Unassembled WGS sequence"/>
</dbReference>
<dbReference type="EMBL" id="FNQC01000001">
    <property type="protein sequence ID" value="SDY54462.1"/>
    <property type="molecule type" value="Genomic_DNA"/>
</dbReference>
<keyword evidence="12" id="KW-1185">Reference proteome</keyword>
<feature type="signal peptide" evidence="8">
    <location>
        <begin position="1"/>
        <end position="20"/>
    </location>
</feature>
<dbReference type="InterPro" id="IPR036942">
    <property type="entry name" value="Beta-barrel_TonB_sf"/>
</dbReference>
<dbReference type="InterPro" id="IPR037066">
    <property type="entry name" value="Plug_dom_sf"/>
</dbReference>
<keyword evidence="2 7" id="KW-0813">Transport</keyword>
<dbReference type="SUPFAM" id="SSF56935">
    <property type="entry name" value="Porins"/>
    <property type="match status" value="1"/>
</dbReference>
<dbReference type="Pfam" id="PF14905">
    <property type="entry name" value="OMP_b-brl_3"/>
    <property type="match status" value="1"/>
</dbReference>
<dbReference type="Gene3D" id="2.170.130.10">
    <property type="entry name" value="TonB-dependent receptor, plug domain"/>
    <property type="match status" value="1"/>
</dbReference>
<evidence type="ECO:0000256" key="4">
    <source>
        <dbReference type="ARBA" id="ARBA00022692"/>
    </source>
</evidence>
<dbReference type="InterPro" id="IPR039426">
    <property type="entry name" value="TonB-dep_rcpt-like"/>
</dbReference>
<feature type="domain" description="TonB-dependent receptor plug" evidence="9">
    <location>
        <begin position="147"/>
        <end position="224"/>
    </location>
</feature>